<sequence>MRAHASASDDESSLRLDEIRALMEEFSDYGLMDLRALNGEYYIHLAGCPNRSGTWGSGIFDLFTRIGQLARGSYGLLYVHDDEDAAFAAGFRVLRMARGLVTVQADTLLSPVVPVLHDR</sequence>
<name>A0ABZ1NI85_9NOCA</name>
<proteinExistence type="predicted"/>
<keyword evidence="2" id="KW-1185">Reference proteome</keyword>
<dbReference type="EMBL" id="CP109527">
    <property type="protein sequence ID" value="WTY39666.1"/>
    <property type="molecule type" value="Genomic_DNA"/>
</dbReference>
<organism evidence="1 2">
    <name type="scientific">Nocardia salmonicida</name>
    <dbReference type="NCBI Taxonomy" id="53431"/>
    <lineage>
        <taxon>Bacteria</taxon>
        <taxon>Bacillati</taxon>
        <taxon>Actinomycetota</taxon>
        <taxon>Actinomycetes</taxon>
        <taxon>Mycobacteriales</taxon>
        <taxon>Nocardiaceae</taxon>
        <taxon>Nocardia</taxon>
    </lineage>
</organism>
<dbReference type="InterPro" id="IPR028965">
    <property type="entry name" value="Imm7"/>
</dbReference>
<gene>
    <name evidence="1" type="ORF">OG308_18130</name>
</gene>
<evidence type="ECO:0000313" key="1">
    <source>
        <dbReference type="EMBL" id="WTY39666.1"/>
    </source>
</evidence>
<dbReference type="Pfam" id="PF15585">
    <property type="entry name" value="Imm7"/>
    <property type="match status" value="1"/>
</dbReference>
<evidence type="ECO:0000313" key="2">
    <source>
        <dbReference type="Proteomes" id="UP001621418"/>
    </source>
</evidence>
<dbReference type="RefSeq" id="WP_405151619.1">
    <property type="nucleotide sequence ID" value="NZ_CP109527.1"/>
</dbReference>
<accession>A0ABZ1NI85</accession>
<protein>
    <submittedName>
        <fullName evidence="1">Immunity 7 family protein</fullName>
    </submittedName>
</protein>
<dbReference type="Proteomes" id="UP001621418">
    <property type="component" value="Chromosome"/>
</dbReference>
<reference evidence="1 2" key="1">
    <citation type="submission" date="2022-10" db="EMBL/GenBank/DDBJ databases">
        <title>The complete genomes of actinobacterial strains from the NBC collection.</title>
        <authorList>
            <person name="Joergensen T.S."/>
            <person name="Alvarez Arevalo M."/>
            <person name="Sterndorff E.B."/>
            <person name="Faurdal D."/>
            <person name="Vuksanovic O."/>
            <person name="Mourched A.-S."/>
            <person name="Charusanti P."/>
            <person name="Shaw S."/>
            <person name="Blin K."/>
            <person name="Weber T."/>
        </authorList>
    </citation>
    <scope>NUCLEOTIDE SEQUENCE [LARGE SCALE GENOMIC DNA]</scope>
    <source>
        <strain evidence="1 2">NBC_01413</strain>
    </source>
</reference>